<dbReference type="RefSeq" id="WP_307246620.1">
    <property type="nucleotide sequence ID" value="NZ_JAUSQZ010000001.1"/>
</dbReference>
<keyword evidence="1" id="KW-1133">Transmembrane helix</keyword>
<keyword evidence="1" id="KW-0812">Transmembrane</keyword>
<sequence>MTSGRATREARRQKMEQERLRVAREKATRQAVRVGTAVVLVLVVVLGGFLYWSDRRPGEEATETAATTTPSNIGPDNSVVVGDETAAVTIDLYEDYASKDSATFEKSAREQLATWAEDGDVQVHYHLLSTDDADSETTGTTADQDETSAGLKAVNAAAAVVNADPDAFPAFHELLLEHQGDDLTDDALIGYAVEAGASQDAVSTAISSLTYGDWATEATTASTVTTTPAARVNGTTVDDLSARTLRTAVTEALDSGE</sequence>
<feature type="domain" description="Thioredoxin-like fold" evidence="2">
    <location>
        <begin position="77"/>
        <end position="249"/>
    </location>
</feature>
<keyword evidence="4" id="KW-1185">Reference proteome</keyword>
<dbReference type="Proteomes" id="UP001235712">
    <property type="component" value="Unassembled WGS sequence"/>
</dbReference>
<keyword evidence="3" id="KW-0413">Isomerase</keyword>
<dbReference type="Pfam" id="PF13462">
    <property type="entry name" value="Thioredoxin_4"/>
    <property type="match status" value="1"/>
</dbReference>
<dbReference type="SUPFAM" id="SSF52833">
    <property type="entry name" value="Thioredoxin-like"/>
    <property type="match status" value="1"/>
</dbReference>
<dbReference type="InterPro" id="IPR036249">
    <property type="entry name" value="Thioredoxin-like_sf"/>
</dbReference>
<feature type="transmembrane region" description="Helical" evidence="1">
    <location>
        <begin position="31"/>
        <end position="52"/>
    </location>
</feature>
<evidence type="ECO:0000259" key="2">
    <source>
        <dbReference type="Pfam" id="PF13462"/>
    </source>
</evidence>
<dbReference type="EMBL" id="JAUSQZ010000001">
    <property type="protein sequence ID" value="MDP9828926.1"/>
    <property type="molecule type" value="Genomic_DNA"/>
</dbReference>
<organism evidence="3 4">
    <name type="scientific">Kineosporia succinea</name>
    <dbReference type="NCBI Taxonomy" id="84632"/>
    <lineage>
        <taxon>Bacteria</taxon>
        <taxon>Bacillati</taxon>
        <taxon>Actinomycetota</taxon>
        <taxon>Actinomycetes</taxon>
        <taxon>Kineosporiales</taxon>
        <taxon>Kineosporiaceae</taxon>
        <taxon>Kineosporia</taxon>
    </lineage>
</organism>
<proteinExistence type="predicted"/>
<accession>A0ABT9P8A0</accession>
<reference evidence="3 4" key="1">
    <citation type="submission" date="2023-07" db="EMBL/GenBank/DDBJ databases">
        <title>Sequencing the genomes of 1000 actinobacteria strains.</title>
        <authorList>
            <person name="Klenk H.-P."/>
        </authorList>
    </citation>
    <scope>NUCLEOTIDE SEQUENCE [LARGE SCALE GENOMIC DNA]</scope>
    <source>
        <strain evidence="3 4">DSM 44388</strain>
    </source>
</reference>
<comment type="caution">
    <text evidence="3">The sequence shown here is derived from an EMBL/GenBank/DDBJ whole genome shotgun (WGS) entry which is preliminary data.</text>
</comment>
<name>A0ABT9P8A0_9ACTN</name>
<dbReference type="Gene3D" id="3.40.30.10">
    <property type="entry name" value="Glutaredoxin"/>
    <property type="match status" value="1"/>
</dbReference>
<keyword evidence="1" id="KW-0472">Membrane</keyword>
<evidence type="ECO:0000313" key="4">
    <source>
        <dbReference type="Proteomes" id="UP001235712"/>
    </source>
</evidence>
<gene>
    <name evidence="3" type="ORF">J2S57_004675</name>
</gene>
<evidence type="ECO:0000256" key="1">
    <source>
        <dbReference type="SAM" id="Phobius"/>
    </source>
</evidence>
<dbReference type="InterPro" id="IPR012336">
    <property type="entry name" value="Thioredoxin-like_fold"/>
</dbReference>
<evidence type="ECO:0000313" key="3">
    <source>
        <dbReference type="EMBL" id="MDP9828926.1"/>
    </source>
</evidence>
<protein>
    <submittedName>
        <fullName evidence="3">Protein-disulfide isomerase</fullName>
    </submittedName>
</protein>
<dbReference type="GO" id="GO:0016853">
    <property type="term" value="F:isomerase activity"/>
    <property type="evidence" value="ECO:0007669"/>
    <property type="project" value="UniProtKB-KW"/>
</dbReference>